<proteinExistence type="predicted"/>
<dbReference type="EMBL" id="JAHRIO010070790">
    <property type="protein sequence ID" value="MEQ2181545.1"/>
    <property type="molecule type" value="Genomic_DNA"/>
</dbReference>
<feature type="non-terminal residue" evidence="5">
    <location>
        <position position="1"/>
    </location>
</feature>
<keyword evidence="2" id="KW-0677">Repeat</keyword>
<dbReference type="InterPro" id="IPR026919">
    <property type="entry name" value="ADGRV1"/>
</dbReference>
<dbReference type="InterPro" id="IPR009039">
    <property type="entry name" value="EAR"/>
</dbReference>
<protein>
    <recommendedName>
        <fullName evidence="4">Calx-beta domain-containing protein</fullName>
    </recommendedName>
</protein>
<evidence type="ECO:0000256" key="3">
    <source>
        <dbReference type="ARBA" id="ARBA00022837"/>
    </source>
</evidence>
<organism evidence="5 6">
    <name type="scientific">Goodea atripinnis</name>
    <dbReference type="NCBI Taxonomy" id="208336"/>
    <lineage>
        <taxon>Eukaryota</taxon>
        <taxon>Metazoa</taxon>
        <taxon>Chordata</taxon>
        <taxon>Craniata</taxon>
        <taxon>Vertebrata</taxon>
        <taxon>Euteleostomi</taxon>
        <taxon>Actinopterygii</taxon>
        <taxon>Neopterygii</taxon>
        <taxon>Teleostei</taxon>
        <taxon>Neoteleostei</taxon>
        <taxon>Acanthomorphata</taxon>
        <taxon>Ovalentaria</taxon>
        <taxon>Atherinomorphae</taxon>
        <taxon>Cyprinodontiformes</taxon>
        <taxon>Goodeidae</taxon>
        <taxon>Goodea</taxon>
    </lineage>
</organism>
<keyword evidence="1" id="KW-0732">Signal</keyword>
<dbReference type="Pfam" id="PF03160">
    <property type="entry name" value="Calx-beta"/>
    <property type="match status" value="6"/>
</dbReference>
<dbReference type="SMART" id="SM00237">
    <property type="entry name" value="Calx_beta"/>
    <property type="match status" value="2"/>
</dbReference>
<dbReference type="Gene3D" id="2.60.40.2030">
    <property type="match status" value="6"/>
</dbReference>
<accession>A0ABV0PDL1</accession>
<evidence type="ECO:0000259" key="4">
    <source>
        <dbReference type="SMART" id="SM00237"/>
    </source>
</evidence>
<reference evidence="5 6" key="1">
    <citation type="submission" date="2021-06" db="EMBL/GenBank/DDBJ databases">
        <authorList>
            <person name="Palmer J.M."/>
        </authorList>
    </citation>
    <scope>NUCLEOTIDE SEQUENCE [LARGE SCALE GENOMIC DNA]</scope>
    <source>
        <strain evidence="5 6">GA_2019</strain>
        <tissue evidence="5">Muscle</tissue>
    </source>
</reference>
<dbReference type="PANTHER" id="PTHR46682:SF1">
    <property type="entry name" value="ADHESION G-PROTEIN COUPLED RECEPTOR V1"/>
    <property type="match status" value="1"/>
</dbReference>
<dbReference type="InterPro" id="IPR038081">
    <property type="entry name" value="CalX-like_sf"/>
</dbReference>
<evidence type="ECO:0000313" key="5">
    <source>
        <dbReference type="EMBL" id="MEQ2181545.1"/>
    </source>
</evidence>
<dbReference type="PANTHER" id="PTHR46682">
    <property type="entry name" value="ADHESION G-PROTEIN COUPLED RECEPTOR V1"/>
    <property type="match status" value="1"/>
</dbReference>
<gene>
    <name evidence="5" type="ORF">GOODEAATRI_012698</name>
</gene>
<dbReference type="Proteomes" id="UP001476798">
    <property type="component" value="Unassembled WGS sequence"/>
</dbReference>
<sequence length="880" mass="95054">EPASVFIGSDLEGGQRYTGLLQDVRLYHTRLNRSQIHELHTQPAKVDLRNISGYLRYRQDERQKSFVVETRNDEEEEGEEVFYLQLVAVHGGARLPFPRPTAVLRIMKSDNANGLFGFTGACIPDVLNLVVYDDNLPELAESFQVALMSAKSADRKPGSTPTSGASIDPNNSVNTVTVTASDHPYARITVTIAASDDAHGVFDFSPQSLFVNGTEPEDGLNAIILVVSEDYSVASTDVVLLEGESSKSVPIYVINDLVPELEETFVIELINQTTGGALLGELTRAAVPVTVEEPESTSAVVTLPVVRNAGTIGTVVVKWRATVNGKPAEGDIRPTSGDVEFAPGETIKTIRVEILHDDVPEITEAQNQSLLMYYGSPKPGIPANSQFMTVNITSQRDPVAACAAACLREQACQAFSLSSAVTPLSCTWVTLGADQLTSRSQVLTYIKNNTAAAALFSAQAVAGSDYAPVTAQSAFMEDGSGTANLSVLILTDKFPEMDERFSIHILKVELVNLTTSQKNMPTIGQPDKAIVTIGVNGDAFGIFLIYSLSPNATKEGLYLEVREEPIVVPLVIERRGGNLGTVTVEWRFVGGTATPDADFIGSGGTLVFDGDPKKTVEVVIREDSEPEDSESLMIGLVNTAGGSRILPSSDTIIDDTIPEGAERFQLILSEPSPGLELGRNTTVQFAIMDANGSLAEGDVMPTQGFMLLEDGVRFKRVLFFFPTEGPLPVIGWYQSFEDSPTSAWCSIPGDSSLLALRLDLKPAVGAIHTLATLYRWQGVFVPIEIFVWTGGSFTLHQTLNFKQNILNLAPFTHADVLYLLVCIDSQSGSCQLLQWTSGRFQNPQTLPLSGRAIQVEAVNMRRGETLLLIAVEGDINCLTS</sequence>
<feature type="domain" description="Calx-beta" evidence="4">
    <location>
        <begin position="277"/>
        <end position="371"/>
    </location>
</feature>
<dbReference type="SUPFAM" id="SSF141072">
    <property type="entry name" value="CalX-like"/>
    <property type="match status" value="7"/>
</dbReference>
<keyword evidence="3" id="KW-0106">Calcium</keyword>
<comment type="caution">
    <text evidence="5">The sequence shown here is derived from an EMBL/GenBank/DDBJ whole genome shotgun (WGS) entry which is preliminary data.</text>
</comment>
<dbReference type="InterPro" id="IPR003644">
    <property type="entry name" value="Calx_beta"/>
</dbReference>
<name>A0ABV0PDL1_9TELE</name>
<evidence type="ECO:0000256" key="2">
    <source>
        <dbReference type="ARBA" id="ARBA00022737"/>
    </source>
</evidence>
<keyword evidence="6" id="KW-1185">Reference proteome</keyword>
<evidence type="ECO:0000256" key="1">
    <source>
        <dbReference type="ARBA" id="ARBA00022729"/>
    </source>
</evidence>
<evidence type="ECO:0000313" key="6">
    <source>
        <dbReference type="Proteomes" id="UP001476798"/>
    </source>
</evidence>
<feature type="domain" description="Calx-beta" evidence="4">
    <location>
        <begin position="543"/>
        <end position="637"/>
    </location>
</feature>
<dbReference type="PROSITE" id="PS50912">
    <property type="entry name" value="EAR"/>
    <property type="match status" value="1"/>
</dbReference>